<sequence>MEIINQNNNFQNSENGTGQNFNNTNISYQVNNYFNLDNPTNSLYLSHQNKYLEYFINRNNSLRNMRFDKSYIIDFYFYFLSNFNKENNFEKSLTDYLLNEKKEKLKKNNIKKYLSFVKKLKEEEHNKLKFFLKEHFNSEKLVFIFDESEEEKNLIKEIENNSQKKLYAIKDTLSFIKNWDYEMYFFIHYLIQTDFELFINSNDDELLFHAIGFLFYSNNGLCISKFLEEYSDYYYNISKVEEIYEFIIKNRNRANKKFINDIILNHQDITENIKEIKQYNRIKNFVEIFETQFNMNEININEIISNPDKLEEINKIIDEYEHNKSQQEINEMILKYTNNLPLMESLRFLIEK</sequence>
<dbReference type="EMBL" id="NXGE01000007">
    <property type="protein sequence ID" value="PRM93661.1"/>
    <property type="molecule type" value="Genomic_DNA"/>
</dbReference>
<dbReference type="AlphaFoldDB" id="A0A2S9T4A1"/>
<gene>
    <name evidence="2" type="ORF">CJ673_09300</name>
</gene>
<name>A0A2S9T4A1_9BACT</name>
<protein>
    <submittedName>
        <fullName evidence="2">Uncharacterized protein</fullName>
    </submittedName>
</protein>
<accession>A0A2S9T4A1</accession>
<dbReference type="Proteomes" id="UP000238281">
    <property type="component" value="Unassembled WGS sequence"/>
</dbReference>
<comment type="caution">
    <text evidence="2">The sequence shown here is derived from an EMBL/GenBank/DDBJ whole genome shotgun (WGS) entry which is preliminary data.</text>
</comment>
<feature type="region of interest" description="Disordered" evidence="1">
    <location>
        <begin position="1"/>
        <end position="22"/>
    </location>
</feature>
<evidence type="ECO:0000313" key="2">
    <source>
        <dbReference type="EMBL" id="PRM93661.1"/>
    </source>
</evidence>
<evidence type="ECO:0000313" key="3">
    <source>
        <dbReference type="Proteomes" id="UP000238281"/>
    </source>
</evidence>
<proteinExistence type="predicted"/>
<evidence type="ECO:0000256" key="1">
    <source>
        <dbReference type="SAM" id="MobiDB-lite"/>
    </source>
</evidence>
<organism evidence="2 3">
    <name type="scientific">Aliarcobacter cryaerophilus</name>
    <dbReference type="NCBI Taxonomy" id="28198"/>
    <lineage>
        <taxon>Bacteria</taxon>
        <taxon>Pseudomonadati</taxon>
        <taxon>Campylobacterota</taxon>
        <taxon>Epsilonproteobacteria</taxon>
        <taxon>Campylobacterales</taxon>
        <taxon>Arcobacteraceae</taxon>
        <taxon>Aliarcobacter</taxon>
    </lineage>
</organism>
<feature type="compositionally biased region" description="Low complexity" evidence="1">
    <location>
        <begin position="1"/>
        <end position="15"/>
    </location>
</feature>
<dbReference type="RefSeq" id="WP_105915912.1">
    <property type="nucleotide sequence ID" value="NZ_NXGE01000007.1"/>
</dbReference>
<reference evidence="2 3" key="1">
    <citation type="submission" date="2017-09" db="EMBL/GenBank/DDBJ databases">
        <title>Reassesment of A. cryaerophilus.</title>
        <authorList>
            <person name="Perez-Cataluna A."/>
            <person name="Collado L."/>
            <person name="Salgado O."/>
            <person name="Lefinanco V."/>
            <person name="Figueras M.J."/>
        </authorList>
    </citation>
    <scope>NUCLEOTIDE SEQUENCE [LARGE SCALE GENOMIC DNA]</scope>
    <source>
        <strain evidence="2 3">LMG 10210</strain>
    </source>
</reference>